<dbReference type="AlphaFoldDB" id="A0A8J4ARX1"/>
<feature type="region of interest" description="Disordered" evidence="1">
    <location>
        <begin position="1"/>
        <end position="33"/>
    </location>
</feature>
<sequence>MAALEGKDSSPHPLGGGAAEAQGDASRSASSLRFDCKPAGYPPACTNSLEPPATTSITLLASSALPCHLPARKEGPPRPSSALPPPYLPPSASPSPWPPPAAAAPIAPGTRT</sequence>
<proteinExistence type="predicted"/>
<organism evidence="2 3">
    <name type="scientific">Volvox africanus</name>
    <dbReference type="NCBI Taxonomy" id="51714"/>
    <lineage>
        <taxon>Eukaryota</taxon>
        <taxon>Viridiplantae</taxon>
        <taxon>Chlorophyta</taxon>
        <taxon>core chlorophytes</taxon>
        <taxon>Chlorophyceae</taxon>
        <taxon>CS clade</taxon>
        <taxon>Chlamydomonadales</taxon>
        <taxon>Volvocaceae</taxon>
        <taxon>Volvox</taxon>
    </lineage>
</organism>
<keyword evidence="3" id="KW-1185">Reference proteome</keyword>
<evidence type="ECO:0000256" key="1">
    <source>
        <dbReference type="SAM" id="MobiDB-lite"/>
    </source>
</evidence>
<feature type="region of interest" description="Disordered" evidence="1">
    <location>
        <begin position="68"/>
        <end position="112"/>
    </location>
</feature>
<name>A0A8J4ARX1_9CHLO</name>
<feature type="compositionally biased region" description="Low complexity" evidence="1">
    <location>
        <begin position="103"/>
        <end position="112"/>
    </location>
</feature>
<protein>
    <submittedName>
        <fullName evidence="2">Uncharacterized protein</fullName>
    </submittedName>
</protein>
<reference evidence="2" key="1">
    <citation type="journal article" date="2021" name="Proc. Natl. Acad. Sci. U.S.A.">
        <title>Three genomes in the algal genus Volvox reveal the fate of a haploid sex-determining region after a transition to homothallism.</title>
        <authorList>
            <person name="Yamamoto K."/>
            <person name="Hamaji T."/>
            <person name="Kawai-Toyooka H."/>
            <person name="Matsuzaki R."/>
            <person name="Takahashi F."/>
            <person name="Nishimura Y."/>
            <person name="Kawachi M."/>
            <person name="Noguchi H."/>
            <person name="Minakuchi Y."/>
            <person name="Umen J.G."/>
            <person name="Toyoda A."/>
            <person name="Nozaki H."/>
        </authorList>
    </citation>
    <scope>NUCLEOTIDE SEQUENCE</scope>
    <source>
        <strain evidence="2">NIES-3780</strain>
    </source>
</reference>
<evidence type="ECO:0000313" key="3">
    <source>
        <dbReference type="Proteomes" id="UP000747399"/>
    </source>
</evidence>
<dbReference type="EMBL" id="BNCO01000003">
    <property type="protein sequence ID" value="GIL45621.1"/>
    <property type="molecule type" value="Genomic_DNA"/>
</dbReference>
<gene>
    <name evidence="2" type="ORF">Vafri_2826</name>
</gene>
<comment type="caution">
    <text evidence="2">The sequence shown here is derived from an EMBL/GenBank/DDBJ whole genome shotgun (WGS) entry which is preliminary data.</text>
</comment>
<feature type="compositionally biased region" description="Pro residues" evidence="1">
    <location>
        <begin position="77"/>
        <end position="102"/>
    </location>
</feature>
<feature type="compositionally biased region" description="Basic and acidic residues" evidence="1">
    <location>
        <begin position="1"/>
        <end position="10"/>
    </location>
</feature>
<accession>A0A8J4ARX1</accession>
<evidence type="ECO:0000313" key="2">
    <source>
        <dbReference type="EMBL" id="GIL45621.1"/>
    </source>
</evidence>
<dbReference type="Proteomes" id="UP000747399">
    <property type="component" value="Unassembled WGS sequence"/>
</dbReference>